<sequence>MSKKLKTRRNTIAVLLAVLVLLANCRPSKEVKLDAGNNGSQIEIEQGQILVITLEANPTTGYTWEMIENEEQILQQVGEIEFQPDSKLIGAPGIQTLRLEAVNVGKITLKLIYHRPWEENVDPLETFSVQVVVH</sequence>
<dbReference type="Pfam" id="PF09394">
    <property type="entry name" value="Inhibitor_I42"/>
    <property type="match status" value="1"/>
</dbReference>
<dbReference type="GO" id="GO:0004869">
    <property type="term" value="F:cysteine-type endopeptidase inhibitor activity"/>
    <property type="evidence" value="ECO:0007669"/>
    <property type="project" value="UniProtKB-KW"/>
</dbReference>
<dbReference type="EMBL" id="BART01001155">
    <property type="protein sequence ID" value="GAG63417.1"/>
    <property type="molecule type" value="Genomic_DNA"/>
</dbReference>
<evidence type="ECO:0000256" key="2">
    <source>
        <dbReference type="ARBA" id="ARBA00022704"/>
    </source>
</evidence>
<gene>
    <name evidence="4" type="ORF">S01H4_04348</name>
</gene>
<dbReference type="PANTHER" id="PTHR36530">
    <property type="entry name" value="INHIBITOR OF CYSTEINE PEPTIDASE"/>
    <property type="match status" value="1"/>
</dbReference>
<evidence type="ECO:0000259" key="3">
    <source>
        <dbReference type="Pfam" id="PF09394"/>
    </source>
</evidence>
<evidence type="ECO:0000313" key="4">
    <source>
        <dbReference type="EMBL" id="GAG63417.1"/>
    </source>
</evidence>
<reference evidence="4" key="1">
    <citation type="journal article" date="2014" name="Front. Microbiol.">
        <title>High frequency of phylogenetically diverse reductive dehalogenase-homologous genes in deep subseafloor sedimentary metagenomes.</title>
        <authorList>
            <person name="Kawai M."/>
            <person name="Futagami T."/>
            <person name="Toyoda A."/>
            <person name="Takaki Y."/>
            <person name="Nishi S."/>
            <person name="Hori S."/>
            <person name="Arai W."/>
            <person name="Tsubouchi T."/>
            <person name="Morono Y."/>
            <person name="Uchiyama I."/>
            <person name="Ito T."/>
            <person name="Fujiyama A."/>
            <person name="Inagaki F."/>
            <person name="Takami H."/>
        </authorList>
    </citation>
    <scope>NUCLEOTIDE SEQUENCE</scope>
    <source>
        <strain evidence="4">Expedition CK06-06</strain>
    </source>
</reference>
<proteinExistence type="predicted"/>
<dbReference type="Gene3D" id="2.60.40.2020">
    <property type="match status" value="1"/>
</dbReference>
<organism evidence="4">
    <name type="scientific">marine sediment metagenome</name>
    <dbReference type="NCBI Taxonomy" id="412755"/>
    <lineage>
        <taxon>unclassified sequences</taxon>
        <taxon>metagenomes</taxon>
        <taxon>ecological metagenomes</taxon>
    </lineage>
</organism>
<protein>
    <recommendedName>
        <fullName evidence="3">Proteinase inhibitor I42 chagasin domain-containing protein</fullName>
    </recommendedName>
</protein>
<comment type="caution">
    <text evidence="4">The sequence shown here is derived from an EMBL/GenBank/DDBJ whole genome shotgun (WGS) entry which is preliminary data.</text>
</comment>
<dbReference type="AlphaFoldDB" id="X0ZZT7"/>
<dbReference type="SUPFAM" id="SSF141066">
    <property type="entry name" value="ICP-like"/>
    <property type="match status" value="1"/>
</dbReference>
<keyword evidence="1" id="KW-0646">Protease inhibitor</keyword>
<dbReference type="PANTHER" id="PTHR36530:SF1">
    <property type="entry name" value="AMOEBIASIN-1"/>
    <property type="match status" value="1"/>
</dbReference>
<keyword evidence="2" id="KW-0789">Thiol protease inhibitor</keyword>
<dbReference type="InterPro" id="IPR052781">
    <property type="entry name" value="Cys_protease_inhibitor_I42"/>
</dbReference>
<dbReference type="InterPro" id="IPR036331">
    <property type="entry name" value="Chagasin-like_sf"/>
</dbReference>
<evidence type="ECO:0000256" key="1">
    <source>
        <dbReference type="ARBA" id="ARBA00022690"/>
    </source>
</evidence>
<name>X0ZZT7_9ZZZZ</name>
<dbReference type="InterPro" id="IPR018990">
    <property type="entry name" value="Prot_inh_I42_chagasin"/>
</dbReference>
<accession>X0ZZT7</accession>
<feature type="domain" description="Proteinase inhibitor I42 chagasin" evidence="3">
    <location>
        <begin position="44"/>
        <end position="131"/>
    </location>
</feature>